<feature type="transmembrane region" description="Helical" evidence="1">
    <location>
        <begin position="28"/>
        <end position="47"/>
    </location>
</feature>
<comment type="caution">
    <text evidence="2">The sequence shown here is derived from an EMBL/GenBank/DDBJ whole genome shotgun (WGS) entry which is preliminary data.</text>
</comment>
<dbReference type="EMBL" id="REGN01007511">
    <property type="protein sequence ID" value="RNA06042.1"/>
    <property type="molecule type" value="Genomic_DNA"/>
</dbReference>
<accession>A0A3M7Q4B4</accession>
<feature type="non-terminal residue" evidence="2">
    <location>
        <position position="1"/>
    </location>
</feature>
<sequence length="114" mass="13804">YLVLSNLSFGHFSKHVWILIRSIQKPRLARLSFVLLFSFVLVLYLFISPYYFLSFVIPSIKTITLLSILSFYNLLKMDYLTNNEIQDLMIIWLTNFTLQNKEKWNRMRRENEFL</sequence>
<feature type="transmembrane region" description="Helical" evidence="1">
    <location>
        <begin position="53"/>
        <end position="75"/>
    </location>
</feature>
<protein>
    <submittedName>
        <fullName evidence="2">Uncharacterized protein</fullName>
    </submittedName>
</protein>
<keyword evidence="1" id="KW-0812">Transmembrane</keyword>
<dbReference type="AlphaFoldDB" id="A0A3M7Q4B4"/>
<reference evidence="2 3" key="1">
    <citation type="journal article" date="2018" name="Sci. Rep.">
        <title>Genomic signatures of local adaptation to the degree of environmental predictability in rotifers.</title>
        <authorList>
            <person name="Franch-Gras L."/>
            <person name="Hahn C."/>
            <person name="Garcia-Roger E.M."/>
            <person name="Carmona M.J."/>
            <person name="Serra M."/>
            <person name="Gomez A."/>
        </authorList>
    </citation>
    <scope>NUCLEOTIDE SEQUENCE [LARGE SCALE GENOMIC DNA]</scope>
    <source>
        <strain evidence="2">HYR1</strain>
    </source>
</reference>
<proteinExistence type="predicted"/>
<name>A0A3M7Q4B4_BRAPC</name>
<keyword evidence="3" id="KW-1185">Reference proteome</keyword>
<evidence type="ECO:0000256" key="1">
    <source>
        <dbReference type="SAM" id="Phobius"/>
    </source>
</evidence>
<keyword evidence="1" id="KW-0472">Membrane</keyword>
<gene>
    <name evidence="2" type="ORF">BpHYR1_015203</name>
</gene>
<evidence type="ECO:0000313" key="3">
    <source>
        <dbReference type="Proteomes" id="UP000276133"/>
    </source>
</evidence>
<organism evidence="2 3">
    <name type="scientific">Brachionus plicatilis</name>
    <name type="common">Marine rotifer</name>
    <name type="synonym">Brachionus muelleri</name>
    <dbReference type="NCBI Taxonomy" id="10195"/>
    <lineage>
        <taxon>Eukaryota</taxon>
        <taxon>Metazoa</taxon>
        <taxon>Spiralia</taxon>
        <taxon>Gnathifera</taxon>
        <taxon>Rotifera</taxon>
        <taxon>Eurotatoria</taxon>
        <taxon>Monogononta</taxon>
        <taxon>Pseudotrocha</taxon>
        <taxon>Ploima</taxon>
        <taxon>Brachionidae</taxon>
        <taxon>Brachionus</taxon>
    </lineage>
</organism>
<evidence type="ECO:0000313" key="2">
    <source>
        <dbReference type="EMBL" id="RNA06042.1"/>
    </source>
</evidence>
<keyword evidence="1" id="KW-1133">Transmembrane helix</keyword>
<dbReference type="Proteomes" id="UP000276133">
    <property type="component" value="Unassembled WGS sequence"/>
</dbReference>